<dbReference type="Pfam" id="PF10988">
    <property type="entry name" value="DUF2807"/>
    <property type="match status" value="1"/>
</dbReference>
<evidence type="ECO:0000313" key="3">
    <source>
        <dbReference type="Proteomes" id="UP000187941"/>
    </source>
</evidence>
<gene>
    <name evidence="2" type="ORF">AWR27_24175</name>
</gene>
<dbReference type="Proteomes" id="UP000187941">
    <property type="component" value="Chromosome"/>
</dbReference>
<evidence type="ECO:0000259" key="1">
    <source>
        <dbReference type="Pfam" id="PF10988"/>
    </source>
</evidence>
<dbReference type="KEGG" id="smon:AWR27_24175"/>
<accession>A0A1P9X3C8</accession>
<sequence>MKRFFTTFFTLGLIASLLTGCIINVNPDDNYNPQDERTATFNLTDFDRLNMGSAFAITVTQGASFAITARGYRNDVDDLNVFVRNGVLNAEYRVNRNRRYKMQFTITMPTLRGVDFSGASQSNVSGFRNLAELSIALSGASKGTFDVQATRTVVNLSGASEGRLNGSGTTLQADLAGASTLRSFDYPTTDAILDVSGASQANIAVSRNLNVTASGASTVRYRGNPTIEQRLSGASTVRPE</sequence>
<dbReference type="AlphaFoldDB" id="A0A1P9X3C8"/>
<dbReference type="PROSITE" id="PS51257">
    <property type="entry name" value="PROKAR_LIPOPROTEIN"/>
    <property type="match status" value="1"/>
</dbReference>
<dbReference type="Gene3D" id="2.160.20.120">
    <property type="match status" value="1"/>
</dbReference>
<proteinExistence type="predicted"/>
<evidence type="ECO:0000313" key="2">
    <source>
        <dbReference type="EMBL" id="AQG82119.1"/>
    </source>
</evidence>
<dbReference type="STRING" id="1178516.AWR27_24175"/>
<reference evidence="2 3" key="1">
    <citation type="submission" date="2016-01" db="EMBL/GenBank/DDBJ databases">
        <authorList>
            <person name="Oliw E.H."/>
        </authorList>
    </citation>
    <scope>NUCLEOTIDE SEQUENCE [LARGE SCALE GENOMIC DNA]</scope>
    <source>
        <strain evidence="2 3">DY10</strain>
    </source>
</reference>
<dbReference type="RefSeq" id="WP_077133596.1">
    <property type="nucleotide sequence ID" value="NZ_CP014263.1"/>
</dbReference>
<dbReference type="EMBL" id="CP014263">
    <property type="protein sequence ID" value="AQG82119.1"/>
    <property type="molecule type" value="Genomic_DNA"/>
</dbReference>
<dbReference type="InterPro" id="IPR021255">
    <property type="entry name" value="DUF2807"/>
</dbReference>
<dbReference type="OrthoDB" id="980382at2"/>
<protein>
    <recommendedName>
        <fullName evidence="1">Putative auto-transporter adhesin head GIN domain-containing protein</fullName>
    </recommendedName>
</protein>
<feature type="domain" description="Putative auto-transporter adhesin head GIN" evidence="1">
    <location>
        <begin position="45"/>
        <end position="225"/>
    </location>
</feature>
<organism evidence="2 3">
    <name type="scientific">Spirosoma montaniterrae</name>
    <dbReference type="NCBI Taxonomy" id="1178516"/>
    <lineage>
        <taxon>Bacteria</taxon>
        <taxon>Pseudomonadati</taxon>
        <taxon>Bacteroidota</taxon>
        <taxon>Cytophagia</taxon>
        <taxon>Cytophagales</taxon>
        <taxon>Cytophagaceae</taxon>
        <taxon>Spirosoma</taxon>
    </lineage>
</organism>
<name>A0A1P9X3C8_9BACT</name>
<keyword evidence="3" id="KW-1185">Reference proteome</keyword>